<dbReference type="Proteomes" id="UP000823821">
    <property type="component" value="Unassembled WGS sequence"/>
</dbReference>
<dbReference type="PRINTS" id="PR01410">
    <property type="entry name" value="CCBIOGENESIS"/>
</dbReference>
<evidence type="ECO:0000313" key="7">
    <source>
        <dbReference type="Proteomes" id="UP000823821"/>
    </source>
</evidence>
<feature type="transmembrane region" description="Helical" evidence="3">
    <location>
        <begin position="171"/>
        <end position="193"/>
    </location>
</feature>
<feature type="transmembrane region" description="Helical" evidence="3">
    <location>
        <begin position="609"/>
        <end position="628"/>
    </location>
</feature>
<gene>
    <name evidence="6" type="primary">ccsA</name>
    <name evidence="6" type="ORF">H9784_05880</name>
</gene>
<feature type="transmembrane region" description="Helical" evidence="3">
    <location>
        <begin position="430"/>
        <end position="446"/>
    </location>
</feature>
<dbReference type="PANTHER" id="PTHR43653">
    <property type="entry name" value="CYTOCHROME C ASSEMBLY PROTEIN-RELATED"/>
    <property type="match status" value="1"/>
</dbReference>
<protein>
    <submittedName>
        <fullName evidence="6">Cytochrome c biogenesis protein CcsA</fullName>
    </submittedName>
</protein>
<dbReference type="GO" id="GO:0020037">
    <property type="term" value="F:heme binding"/>
    <property type="evidence" value="ECO:0007669"/>
    <property type="project" value="InterPro"/>
</dbReference>
<proteinExistence type="inferred from homology"/>
<dbReference type="InterPro" id="IPR002541">
    <property type="entry name" value="Cyt_c_assembly"/>
</dbReference>
<dbReference type="PANTHER" id="PTHR43653:SF1">
    <property type="entry name" value="CYTOCHROME C-TYPE BIOGENESIS PROTEIN CCMF"/>
    <property type="match status" value="1"/>
</dbReference>
<evidence type="ECO:0000259" key="5">
    <source>
        <dbReference type="Pfam" id="PF16327"/>
    </source>
</evidence>
<evidence type="ECO:0000256" key="2">
    <source>
        <dbReference type="ARBA" id="ARBA00022748"/>
    </source>
</evidence>
<comment type="caution">
    <text evidence="6">The sequence shown here is derived from an EMBL/GenBank/DDBJ whole genome shotgun (WGS) entry which is preliminary data.</text>
</comment>
<feature type="transmembrane region" description="Helical" evidence="3">
    <location>
        <begin position="96"/>
        <end position="115"/>
    </location>
</feature>
<sequence>MYFFAFALLLLTLLLACGGGVLALLQLRRPQENALRLVEKAHWGISACLLVASACLLHALYWQDYSLKYVADYTDNVLPLFYRLTAFWAGQPGSMLFWALCVGGMGSLFACTGGYRRLSAATRLWFWVFFLIIMAFFALLLTVWNNPFIMLDPAPADGNGLNPLLQNPGMIFHPPLLFLGYGGFAVPSCLALAQALSREPDEERWFVPSRPVSLLAWAFLTAGIVLGMWWAYMELGWGGYWAWDPVENASLIPWLVGTAALHTAIIEQRRGRLTRFNVLLMGLTTLSTFFATFLVRSGIIESVHAFGSGSVGLPLGIFVIAGLVLTVWITCLSPAGRRAAPQAEEAQADTRRARLFAAEDTLLAVAILLLVMAVIILNATMWPVTSALFTSSSMGLEASFYNRVILPLCALMLLLLAYCPWLLSGSRTARLVSLLGALGAALGLWLSGYDNVVALLATAGAVGFGLALLMRLARTPLKNMSRHAGVLGLHLGLALLALGIAFSGPYKLEHDHAFAPGDSLQLGGMTVTLKELLEGTQPGYHFLEARLEVRRDGKLIGELAPQQRIYDKFGSMRFTEVDVIPGLGNEVYASLLGLDQNERAYVKVSLEPLVNWIWIGGTLMCLFPLLMLRRRVAASRRGRARTPGDA</sequence>
<keyword evidence="2" id="KW-0201">Cytochrome c-type biogenesis</keyword>
<feature type="transmembrane region" description="Helical" evidence="3">
    <location>
        <begin position="251"/>
        <end position="266"/>
    </location>
</feature>
<feature type="transmembrane region" description="Helical" evidence="3">
    <location>
        <begin position="124"/>
        <end position="144"/>
    </location>
</feature>
<feature type="transmembrane region" description="Helical" evidence="3">
    <location>
        <begin position="311"/>
        <end position="332"/>
    </location>
</feature>
<dbReference type="GO" id="GO:0015232">
    <property type="term" value="F:heme transmembrane transporter activity"/>
    <property type="evidence" value="ECO:0007669"/>
    <property type="project" value="InterPro"/>
</dbReference>
<feature type="transmembrane region" description="Helical" evidence="3">
    <location>
        <begin position="484"/>
        <end position="502"/>
    </location>
</feature>
<dbReference type="AlphaFoldDB" id="A0A9D2HMU2"/>
<feature type="domain" description="Cytochrome c-type biogenesis protein CcmF C-terminal" evidence="5">
    <location>
        <begin position="351"/>
        <end position="628"/>
    </location>
</feature>
<feature type="transmembrane region" description="Helical" evidence="3">
    <location>
        <begin position="452"/>
        <end position="472"/>
    </location>
</feature>
<feature type="domain" description="Cytochrome c assembly protein" evidence="4">
    <location>
        <begin position="90"/>
        <end position="297"/>
    </location>
</feature>
<dbReference type="Pfam" id="PF01578">
    <property type="entry name" value="Cytochrom_C_asm"/>
    <property type="match status" value="1"/>
</dbReference>
<feature type="transmembrane region" description="Helical" evidence="3">
    <location>
        <begin position="214"/>
        <end position="231"/>
    </location>
</feature>
<dbReference type="GO" id="GO:0017004">
    <property type="term" value="P:cytochrome complex assembly"/>
    <property type="evidence" value="ECO:0007669"/>
    <property type="project" value="UniProtKB-KW"/>
</dbReference>
<keyword evidence="3" id="KW-0472">Membrane</keyword>
<comment type="similarity">
    <text evidence="1">Belongs to the CcmF/CycK/Ccl1/NrfE/CcsA family.</text>
</comment>
<reference evidence="6" key="1">
    <citation type="journal article" date="2021" name="PeerJ">
        <title>Extensive microbial diversity within the chicken gut microbiome revealed by metagenomics and culture.</title>
        <authorList>
            <person name="Gilroy R."/>
            <person name="Ravi A."/>
            <person name="Getino M."/>
            <person name="Pursley I."/>
            <person name="Horton D.L."/>
            <person name="Alikhan N.F."/>
            <person name="Baker D."/>
            <person name="Gharbi K."/>
            <person name="Hall N."/>
            <person name="Watson M."/>
            <person name="Adriaenssens E.M."/>
            <person name="Foster-Nyarko E."/>
            <person name="Jarju S."/>
            <person name="Secka A."/>
            <person name="Antonio M."/>
            <person name="Oren A."/>
            <person name="Chaudhuri R.R."/>
            <person name="La Ragione R."/>
            <person name="Hildebrand F."/>
            <person name="Pallen M.J."/>
        </authorList>
    </citation>
    <scope>NUCLEOTIDE SEQUENCE</scope>
    <source>
        <strain evidence="6">5032</strain>
    </source>
</reference>
<feature type="transmembrane region" description="Helical" evidence="3">
    <location>
        <begin position="42"/>
        <end position="61"/>
    </location>
</feature>
<feature type="transmembrane region" description="Helical" evidence="3">
    <location>
        <begin position="361"/>
        <end position="384"/>
    </location>
</feature>
<organism evidence="6 7">
    <name type="scientific">Candidatus Desulfovibrio intestinavium</name>
    <dbReference type="NCBI Taxonomy" id="2838534"/>
    <lineage>
        <taxon>Bacteria</taxon>
        <taxon>Pseudomonadati</taxon>
        <taxon>Thermodesulfobacteriota</taxon>
        <taxon>Desulfovibrionia</taxon>
        <taxon>Desulfovibrionales</taxon>
        <taxon>Desulfovibrionaceae</taxon>
        <taxon>Desulfovibrio</taxon>
    </lineage>
</organism>
<evidence type="ECO:0000313" key="6">
    <source>
        <dbReference type="EMBL" id="HJA79087.1"/>
    </source>
</evidence>
<feature type="transmembrane region" description="Helical" evidence="3">
    <location>
        <begin position="404"/>
        <end position="423"/>
    </location>
</feature>
<reference evidence="6" key="2">
    <citation type="submission" date="2021-04" db="EMBL/GenBank/DDBJ databases">
        <authorList>
            <person name="Gilroy R."/>
        </authorList>
    </citation>
    <scope>NUCLEOTIDE SEQUENCE</scope>
    <source>
        <strain evidence="6">5032</strain>
    </source>
</reference>
<feature type="transmembrane region" description="Helical" evidence="3">
    <location>
        <begin position="278"/>
        <end position="299"/>
    </location>
</feature>
<evidence type="ECO:0000259" key="4">
    <source>
        <dbReference type="Pfam" id="PF01578"/>
    </source>
</evidence>
<evidence type="ECO:0000256" key="1">
    <source>
        <dbReference type="ARBA" id="ARBA00009186"/>
    </source>
</evidence>
<dbReference type="Pfam" id="PF16327">
    <property type="entry name" value="CcmF_C"/>
    <property type="match status" value="1"/>
</dbReference>
<keyword evidence="3" id="KW-1133">Transmembrane helix</keyword>
<keyword evidence="3" id="KW-0812">Transmembrane</keyword>
<dbReference type="InterPro" id="IPR003567">
    <property type="entry name" value="Cyt_c_biogenesis"/>
</dbReference>
<dbReference type="GO" id="GO:0016020">
    <property type="term" value="C:membrane"/>
    <property type="evidence" value="ECO:0007669"/>
    <property type="project" value="InterPro"/>
</dbReference>
<name>A0A9D2HMU2_9BACT</name>
<accession>A0A9D2HMU2</accession>
<evidence type="ECO:0000256" key="3">
    <source>
        <dbReference type="SAM" id="Phobius"/>
    </source>
</evidence>
<dbReference type="InterPro" id="IPR032523">
    <property type="entry name" value="CcmF_C"/>
</dbReference>
<dbReference type="EMBL" id="DWZD01000039">
    <property type="protein sequence ID" value="HJA79087.1"/>
    <property type="molecule type" value="Genomic_DNA"/>
</dbReference>